<protein>
    <submittedName>
        <fullName evidence="1">Uncharacterized protein</fullName>
    </submittedName>
</protein>
<organism evidence="1 2">
    <name type="scientific">Bacillus songklensis</name>
    <dbReference type="NCBI Taxonomy" id="1069116"/>
    <lineage>
        <taxon>Bacteria</taxon>
        <taxon>Bacillati</taxon>
        <taxon>Bacillota</taxon>
        <taxon>Bacilli</taxon>
        <taxon>Bacillales</taxon>
        <taxon>Bacillaceae</taxon>
        <taxon>Bacillus</taxon>
    </lineage>
</organism>
<sequence length="65" mass="7771">MSHNKKEKVVHVDNLTVYAKNIDIVHDRTEDDLPRRRDPWGFFWGRPRISRENEQAADTHEEKGE</sequence>
<keyword evidence="2" id="KW-1185">Reference proteome</keyword>
<evidence type="ECO:0000313" key="1">
    <source>
        <dbReference type="EMBL" id="MFC3882146.1"/>
    </source>
</evidence>
<accession>A0ABV8AVZ9</accession>
<dbReference type="EMBL" id="JBHRZT010000007">
    <property type="protein sequence ID" value="MFC3882146.1"/>
    <property type="molecule type" value="Genomic_DNA"/>
</dbReference>
<reference evidence="2" key="1">
    <citation type="journal article" date="2019" name="Int. J. Syst. Evol. Microbiol.">
        <title>The Global Catalogue of Microorganisms (GCM) 10K type strain sequencing project: providing services to taxonomists for standard genome sequencing and annotation.</title>
        <authorList>
            <consortium name="The Broad Institute Genomics Platform"/>
            <consortium name="The Broad Institute Genome Sequencing Center for Infectious Disease"/>
            <person name="Wu L."/>
            <person name="Ma J."/>
        </authorList>
    </citation>
    <scope>NUCLEOTIDE SEQUENCE [LARGE SCALE GENOMIC DNA]</scope>
    <source>
        <strain evidence="2">CCUG 61889</strain>
    </source>
</reference>
<dbReference type="Proteomes" id="UP001595752">
    <property type="component" value="Unassembled WGS sequence"/>
</dbReference>
<evidence type="ECO:0000313" key="2">
    <source>
        <dbReference type="Proteomes" id="UP001595752"/>
    </source>
</evidence>
<gene>
    <name evidence="1" type="ORF">ACFOU2_00850</name>
</gene>
<name>A0ABV8AVZ9_9BACI</name>
<dbReference type="RefSeq" id="WP_377911351.1">
    <property type="nucleotide sequence ID" value="NZ_JBHRZT010000007.1"/>
</dbReference>
<proteinExistence type="predicted"/>
<comment type="caution">
    <text evidence="1">The sequence shown here is derived from an EMBL/GenBank/DDBJ whole genome shotgun (WGS) entry which is preliminary data.</text>
</comment>